<dbReference type="InterPro" id="IPR011009">
    <property type="entry name" value="Kinase-like_dom_sf"/>
</dbReference>
<gene>
    <name evidence="4" type="ORF">NEA10_16445</name>
</gene>
<sequence length="555" mass="64006">MLVKASPKPLRWQRTRTSLFARQVEIFAATGKLLWFLGCDRLRGKRDSKHRQQRAQWLVNTLLDLGPTFIKIGQALSTRGDLLPLEYIRALSQLQDKVPPFSSDEAIALIERELKNSLHSLYRDFDYHPIAAASLGQVHKARLHSGEEVVVKVQRPGLEKLFNLDFQVLYQQVVLAERLFHWTRKYDLESIYNEFRTYIYEEIDYIHEGKNAERFRENFSDSEDILVPKVYWRYTTSKVLTLEYMPGIKINDKKTLESLGIDVRELNTMGIGCYLKQLLIDGFFHTDPHPGNMAVTPEGQIIFYDFGMMSEINSLNQAEMTRSFFAVLRKDTDEVLETLISMGLVEELSDMTPVRNLVQFALDRFRDRPIEFQEFGALKQELYTMFEQQPFRLPAQMTFVLKALGTLDGIARTLDNQYSLIGCAKPFVKTLVVENQSGRGQVFGELTRQAKGFLNQRFNRPSRAEVLIQELQGRLERGEFQFRTNSPEIERQMQRIQLMLTVLVYACITGFSVLSGAVFISGTYPIAAFIAFSISGLSGLFFLKALLIFIIRDRF</sequence>
<protein>
    <submittedName>
        <fullName evidence="4">AarF/ABC1/UbiB kinase family protein</fullName>
    </submittedName>
</protein>
<evidence type="ECO:0000256" key="2">
    <source>
        <dbReference type="SAM" id="Phobius"/>
    </source>
</evidence>
<evidence type="ECO:0000256" key="1">
    <source>
        <dbReference type="ARBA" id="ARBA00009670"/>
    </source>
</evidence>
<feature type="transmembrane region" description="Helical" evidence="2">
    <location>
        <begin position="526"/>
        <end position="551"/>
    </location>
</feature>
<dbReference type="PANTHER" id="PTHR10566">
    <property type="entry name" value="CHAPERONE-ACTIVITY OF BC1 COMPLEX CABC1 -RELATED"/>
    <property type="match status" value="1"/>
</dbReference>
<dbReference type="EMBL" id="CP098611">
    <property type="protein sequence ID" value="USR90411.1"/>
    <property type="molecule type" value="Genomic_DNA"/>
</dbReference>
<keyword evidence="5" id="KW-1185">Reference proteome</keyword>
<dbReference type="InterPro" id="IPR004147">
    <property type="entry name" value="ABC1_dom"/>
</dbReference>
<dbReference type="Pfam" id="PF03109">
    <property type="entry name" value="ABC1"/>
    <property type="match status" value="1"/>
</dbReference>
<organism evidence="4 5">
    <name type="scientific">Phormidium yuhuli AB48</name>
    <dbReference type="NCBI Taxonomy" id="2940671"/>
    <lineage>
        <taxon>Bacteria</taxon>
        <taxon>Bacillati</taxon>
        <taxon>Cyanobacteriota</taxon>
        <taxon>Cyanophyceae</taxon>
        <taxon>Oscillatoriophycideae</taxon>
        <taxon>Oscillatoriales</taxon>
        <taxon>Oscillatoriaceae</taxon>
        <taxon>Phormidium</taxon>
        <taxon>Phormidium yuhuli</taxon>
    </lineage>
</organism>
<keyword evidence="2" id="KW-0472">Membrane</keyword>
<feature type="domain" description="Protein kinase" evidence="3">
    <location>
        <begin position="124"/>
        <end position="454"/>
    </location>
</feature>
<dbReference type="Proteomes" id="UP001056708">
    <property type="component" value="Chromosome"/>
</dbReference>
<keyword evidence="4" id="KW-0418">Kinase</keyword>
<proteinExistence type="inferred from homology"/>
<dbReference type="RefSeq" id="WP_252662441.1">
    <property type="nucleotide sequence ID" value="NZ_CP098611.1"/>
</dbReference>
<reference evidence="4" key="1">
    <citation type="submission" date="2022-06" db="EMBL/GenBank/DDBJ databases">
        <title>Genome sequence of Phormidium yuhuli AB48 isolated from an industrial photobioreactor environment.</title>
        <authorList>
            <person name="Qiu Y."/>
            <person name="Noonan A.J.C."/>
            <person name="Dofher K."/>
            <person name="Koch M."/>
            <person name="Kieft B."/>
            <person name="Lin X."/>
            <person name="Ziels R.M."/>
            <person name="Hallam S.J."/>
        </authorList>
    </citation>
    <scope>NUCLEOTIDE SEQUENCE</scope>
    <source>
        <strain evidence="4">AB48</strain>
    </source>
</reference>
<dbReference type="GO" id="GO:0016301">
    <property type="term" value="F:kinase activity"/>
    <property type="evidence" value="ECO:0007669"/>
    <property type="project" value="UniProtKB-KW"/>
</dbReference>
<dbReference type="CDD" id="cd05121">
    <property type="entry name" value="ABC1_ADCK3-like"/>
    <property type="match status" value="1"/>
</dbReference>
<comment type="similarity">
    <text evidence="1">Belongs to the protein kinase superfamily. ADCK protein kinase family.</text>
</comment>
<keyword evidence="4" id="KW-0808">Transferase</keyword>
<name>A0ABY5ANR1_9CYAN</name>
<dbReference type="InterPro" id="IPR050154">
    <property type="entry name" value="UbiB_kinase"/>
</dbReference>
<keyword evidence="2" id="KW-1133">Transmembrane helix</keyword>
<accession>A0ABY5ANR1</accession>
<keyword evidence="2" id="KW-0812">Transmembrane</keyword>
<evidence type="ECO:0000313" key="5">
    <source>
        <dbReference type="Proteomes" id="UP001056708"/>
    </source>
</evidence>
<evidence type="ECO:0000313" key="4">
    <source>
        <dbReference type="EMBL" id="USR90411.1"/>
    </source>
</evidence>
<dbReference type="SUPFAM" id="SSF56112">
    <property type="entry name" value="Protein kinase-like (PK-like)"/>
    <property type="match status" value="1"/>
</dbReference>
<feature type="transmembrane region" description="Helical" evidence="2">
    <location>
        <begin position="498"/>
        <end position="520"/>
    </location>
</feature>
<dbReference type="InterPro" id="IPR000719">
    <property type="entry name" value="Prot_kinase_dom"/>
</dbReference>
<dbReference type="PANTHER" id="PTHR10566:SF113">
    <property type="entry name" value="PROTEIN ACTIVITY OF BC1 COMPLEX KINASE 7, CHLOROPLASTIC"/>
    <property type="match status" value="1"/>
</dbReference>
<dbReference type="PROSITE" id="PS50011">
    <property type="entry name" value="PROTEIN_KINASE_DOM"/>
    <property type="match status" value="1"/>
</dbReference>
<evidence type="ECO:0000259" key="3">
    <source>
        <dbReference type="PROSITE" id="PS50011"/>
    </source>
</evidence>